<dbReference type="Proteomes" id="UP001066276">
    <property type="component" value="Chromosome 5"/>
</dbReference>
<gene>
    <name evidence="2" type="ORF">NDU88_001651</name>
</gene>
<accession>A0AAV7RBG9</accession>
<evidence type="ECO:0000256" key="1">
    <source>
        <dbReference type="SAM" id="MobiDB-lite"/>
    </source>
</evidence>
<sequence>MKTTQISLSLEYDEGAWLFAQDSRRVAEELPGRPQRPGWAPWGQGANGFVGRVVRGTGAEEVEFTRHAGRFSTKDHADQSMVVMSRRVKAPIQFNNTKISLFPDYTAAVQRRQATFQAIKNDLGTVGVTYALLFPARLRIQHDKKVIFFDSLDMAHAWLDTTFPDFSKPSGAPETPEEATPTAARPTRAPKRAGRLLPSSQQALLGRLEALQSASQVCNGAAQDRADTSPEGGSDSVGSMALFPSMTQQLSRGLELHLPIRPNCSDLLKMGVALIPLEKRLC</sequence>
<feature type="region of interest" description="Disordered" evidence="1">
    <location>
        <begin position="167"/>
        <end position="194"/>
    </location>
</feature>
<reference evidence="2" key="1">
    <citation type="journal article" date="2022" name="bioRxiv">
        <title>Sequencing and chromosome-scale assembly of the giantPleurodeles waltlgenome.</title>
        <authorList>
            <person name="Brown T."/>
            <person name="Elewa A."/>
            <person name="Iarovenko S."/>
            <person name="Subramanian E."/>
            <person name="Araus A.J."/>
            <person name="Petzold A."/>
            <person name="Susuki M."/>
            <person name="Suzuki K.-i.T."/>
            <person name="Hayashi T."/>
            <person name="Toyoda A."/>
            <person name="Oliveira C."/>
            <person name="Osipova E."/>
            <person name="Leigh N.D."/>
            <person name="Simon A."/>
            <person name="Yun M.H."/>
        </authorList>
    </citation>
    <scope>NUCLEOTIDE SEQUENCE</scope>
    <source>
        <strain evidence="2">20211129_DDA</strain>
        <tissue evidence="2">Liver</tissue>
    </source>
</reference>
<keyword evidence="3" id="KW-1185">Reference proteome</keyword>
<comment type="caution">
    <text evidence="2">The sequence shown here is derived from an EMBL/GenBank/DDBJ whole genome shotgun (WGS) entry which is preliminary data.</text>
</comment>
<evidence type="ECO:0000313" key="2">
    <source>
        <dbReference type="EMBL" id="KAJ1148825.1"/>
    </source>
</evidence>
<dbReference type="InterPro" id="IPR042566">
    <property type="entry name" value="L1_C"/>
</dbReference>
<feature type="region of interest" description="Disordered" evidence="1">
    <location>
        <begin position="219"/>
        <end position="238"/>
    </location>
</feature>
<evidence type="ECO:0000313" key="3">
    <source>
        <dbReference type="Proteomes" id="UP001066276"/>
    </source>
</evidence>
<proteinExistence type="predicted"/>
<dbReference type="Gene3D" id="3.30.250.20">
    <property type="entry name" value="L1 transposable element, C-terminal domain"/>
    <property type="match status" value="1"/>
</dbReference>
<dbReference type="EMBL" id="JANPWB010000009">
    <property type="protein sequence ID" value="KAJ1148825.1"/>
    <property type="molecule type" value="Genomic_DNA"/>
</dbReference>
<protein>
    <submittedName>
        <fullName evidence="2">Uncharacterized protein</fullName>
    </submittedName>
</protein>
<name>A0AAV7RBG9_PLEWA</name>
<organism evidence="2 3">
    <name type="scientific">Pleurodeles waltl</name>
    <name type="common">Iberian ribbed newt</name>
    <dbReference type="NCBI Taxonomy" id="8319"/>
    <lineage>
        <taxon>Eukaryota</taxon>
        <taxon>Metazoa</taxon>
        <taxon>Chordata</taxon>
        <taxon>Craniata</taxon>
        <taxon>Vertebrata</taxon>
        <taxon>Euteleostomi</taxon>
        <taxon>Amphibia</taxon>
        <taxon>Batrachia</taxon>
        <taxon>Caudata</taxon>
        <taxon>Salamandroidea</taxon>
        <taxon>Salamandridae</taxon>
        <taxon>Pleurodelinae</taxon>
        <taxon>Pleurodeles</taxon>
    </lineage>
</organism>
<dbReference type="AlphaFoldDB" id="A0AAV7RBG9"/>
<feature type="compositionally biased region" description="Low complexity" evidence="1">
    <location>
        <begin position="172"/>
        <end position="187"/>
    </location>
</feature>